<gene>
    <name evidence="3" type="ORF">FM996_13860</name>
</gene>
<dbReference type="InterPro" id="IPR025738">
    <property type="entry name" value="BatD"/>
</dbReference>
<sequence>MATRLVLLFCLLLLPFSRAAAQEEPPFGRVDLRVETQAEISAETPYVSEPLRLVIRSAIRGHVLLDHIIQPSLVDFDWQQFGVDASSEEMIDGFWTPVVERVLMIYPLRAGRLTIPPFKRRIAYRIEESGKVEAEYVSAPLQIEVRARDALVPPGESFLPAKSLRMTDAWEPAPDKIPFGETARRTLTVEAEGVTADRLPALPNFRAPGIITFAAPVERRTIVTDKGPIAHAVYRWSVRPVSAVPAFAPAIRIAWFDVATRRMREALAPERRVAFAEAGRERVAARLRESPGLTAPQPLIAALASFVGAVALVLLLGSLPARLLARRPRELGALRRAARAKDAAAFRHAAARLAQADPERWRKIAARADIGPALAALDCALYGREPPEPPPLAPLARAIAGAWAGKGGGFEVSKAAPRL</sequence>
<dbReference type="RefSeq" id="WP_142863502.1">
    <property type="nucleotide sequence ID" value="NZ_VJMF01000057.1"/>
</dbReference>
<keyword evidence="1" id="KW-0812">Transmembrane</keyword>
<evidence type="ECO:0000256" key="2">
    <source>
        <dbReference type="SAM" id="SignalP"/>
    </source>
</evidence>
<feature type="transmembrane region" description="Helical" evidence="1">
    <location>
        <begin position="299"/>
        <end position="319"/>
    </location>
</feature>
<dbReference type="Proteomes" id="UP000316781">
    <property type="component" value="Unassembled WGS sequence"/>
</dbReference>
<name>A0A549SP10_METSR</name>
<protein>
    <submittedName>
        <fullName evidence="3">Protein BatD</fullName>
    </submittedName>
</protein>
<organism evidence="3 4">
    <name type="scientific">Methylosinus sporium</name>
    <dbReference type="NCBI Taxonomy" id="428"/>
    <lineage>
        <taxon>Bacteria</taxon>
        <taxon>Pseudomonadati</taxon>
        <taxon>Pseudomonadota</taxon>
        <taxon>Alphaproteobacteria</taxon>
        <taxon>Hyphomicrobiales</taxon>
        <taxon>Methylocystaceae</taxon>
        <taxon>Methylosinus</taxon>
    </lineage>
</organism>
<dbReference type="EMBL" id="VJMF01000057">
    <property type="protein sequence ID" value="TRL31354.1"/>
    <property type="molecule type" value="Genomic_DNA"/>
</dbReference>
<keyword evidence="1" id="KW-1133">Transmembrane helix</keyword>
<evidence type="ECO:0000313" key="4">
    <source>
        <dbReference type="Proteomes" id="UP000316781"/>
    </source>
</evidence>
<evidence type="ECO:0000256" key="1">
    <source>
        <dbReference type="SAM" id="Phobius"/>
    </source>
</evidence>
<accession>A0A549SP10</accession>
<keyword evidence="1" id="KW-0472">Membrane</keyword>
<dbReference type="PANTHER" id="PTHR40940:SF1">
    <property type="entry name" value="PROTEIN BATD"/>
    <property type="match status" value="1"/>
</dbReference>
<reference evidence="3 4" key="1">
    <citation type="submission" date="2019-07" db="EMBL/GenBank/DDBJ databases">
        <title>Ln-dependent methylotrophs.</title>
        <authorList>
            <person name="Tani A."/>
        </authorList>
    </citation>
    <scope>NUCLEOTIDE SEQUENCE [LARGE SCALE GENOMIC DNA]</scope>
    <source>
        <strain evidence="3 4">SM89A</strain>
    </source>
</reference>
<comment type="caution">
    <text evidence="3">The sequence shown here is derived from an EMBL/GenBank/DDBJ whole genome shotgun (WGS) entry which is preliminary data.</text>
</comment>
<keyword evidence="2" id="KW-0732">Signal</keyword>
<proteinExistence type="predicted"/>
<dbReference type="AlphaFoldDB" id="A0A549SP10"/>
<feature type="signal peptide" evidence="2">
    <location>
        <begin position="1"/>
        <end position="20"/>
    </location>
</feature>
<feature type="chain" id="PRO_5021925018" evidence="2">
    <location>
        <begin position="21"/>
        <end position="419"/>
    </location>
</feature>
<dbReference type="PANTHER" id="PTHR40940">
    <property type="entry name" value="PROTEIN BATD-RELATED"/>
    <property type="match status" value="1"/>
</dbReference>
<evidence type="ECO:0000313" key="3">
    <source>
        <dbReference type="EMBL" id="TRL31354.1"/>
    </source>
</evidence>